<evidence type="ECO:0000313" key="3">
    <source>
        <dbReference type="Proteomes" id="UP000198324"/>
    </source>
</evidence>
<organism evidence="2 3">
    <name type="scientific">Humidesulfovibrio mexicanus</name>
    <dbReference type="NCBI Taxonomy" id="147047"/>
    <lineage>
        <taxon>Bacteria</taxon>
        <taxon>Pseudomonadati</taxon>
        <taxon>Thermodesulfobacteriota</taxon>
        <taxon>Desulfovibrionia</taxon>
        <taxon>Desulfovibrionales</taxon>
        <taxon>Desulfovibrionaceae</taxon>
        <taxon>Humidesulfovibrio</taxon>
    </lineage>
</organism>
<dbReference type="RefSeq" id="WP_235641571.1">
    <property type="nucleotide sequence ID" value="NZ_FZOC01000004.1"/>
</dbReference>
<dbReference type="InterPro" id="IPR014875">
    <property type="entry name" value="Mor_transcription_activator"/>
</dbReference>
<keyword evidence="3" id="KW-1185">Reference proteome</keyword>
<dbReference type="AlphaFoldDB" id="A0A239ALA3"/>
<accession>A0A239ALA3</accession>
<protein>
    <submittedName>
        <fullName evidence="2">Mor transcription activator family protein</fullName>
    </submittedName>
</protein>
<dbReference type="Proteomes" id="UP000198324">
    <property type="component" value="Unassembled WGS sequence"/>
</dbReference>
<evidence type="ECO:0000313" key="2">
    <source>
        <dbReference type="EMBL" id="SNR95713.1"/>
    </source>
</evidence>
<evidence type="ECO:0000259" key="1">
    <source>
        <dbReference type="Pfam" id="PF08765"/>
    </source>
</evidence>
<dbReference type="InterPro" id="IPR009057">
    <property type="entry name" value="Homeodomain-like_sf"/>
</dbReference>
<dbReference type="SUPFAM" id="SSF46689">
    <property type="entry name" value="Homeodomain-like"/>
    <property type="match status" value="1"/>
</dbReference>
<proteinExistence type="predicted"/>
<dbReference type="Pfam" id="PF08765">
    <property type="entry name" value="Mor"/>
    <property type="match status" value="1"/>
</dbReference>
<feature type="domain" description="Mor transcription activator" evidence="1">
    <location>
        <begin position="54"/>
        <end position="136"/>
    </location>
</feature>
<gene>
    <name evidence="2" type="ORF">SAMN04488503_2025</name>
</gene>
<reference evidence="2 3" key="1">
    <citation type="submission" date="2017-06" db="EMBL/GenBank/DDBJ databases">
        <authorList>
            <person name="Kim H.J."/>
            <person name="Triplett B.A."/>
        </authorList>
    </citation>
    <scope>NUCLEOTIDE SEQUENCE [LARGE SCALE GENOMIC DNA]</scope>
    <source>
        <strain evidence="2 3">DSM 13116</strain>
    </source>
</reference>
<dbReference type="EMBL" id="FZOC01000004">
    <property type="protein sequence ID" value="SNR95713.1"/>
    <property type="molecule type" value="Genomic_DNA"/>
</dbReference>
<sequence length="152" mass="16569">MSTDTMESLAIDTLPATARELAQLIGLQKALRLVETLGGTTFPVPKRETKLGELRFNVLADVVGVEAADAMVRRFSGTDLYIPRCAEALRNARDAAICTEYDRLTSSMSGNEAVQRLARAHRLSDRHIFNILKRMPVTTVNVGGAVQLSLLG</sequence>
<name>A0A239ALA3_9BACT</name>